<sequence length="460" mass="51217">MHNRFIMAIHVFSWLLLGCLAGCSKGTQNPPGTNGDNQTVTYQTSNAIFPNPERGFIHTYNTLSDNNVLDAGTLATLRSRNVSLILRIVYLQEYKDRSIGEDKLAAIQADLDKIRAAGLKTILRFAYTDDMEGTDAPIAVVEQHLDQLKPLFQANEDIIAFVQAGFIGAWGEWHSSSNNLASPENQKRVLSKLLEVVPAKLMVQVRTPVMKQRIFDTAQPVTQQAVDSGSPLARVGHHNDCFLSNATDYGTYTDGQIEAEKQYIRDDALFVPTGGETCPPTDGFSPDCPEGRNQMKFLRWTYLNLDWYEPTINLWRASGCFDEFQRNLGYRLALESSEAPLSVAEGKGFPLTLHFTNSGYAPMYHQKSVDLILKNKATGSLHAVALSCDLRRCKPGQKVTFEEQPNLTGIPAGTYELFLNISDSSTSLKDRPEYAIRLANEAVWQDETGLNSLLRQLTVE</sequence>
<keyword evidence="5" id="KW-1185">Reference proteome</keyword>
<accession>A0ABQ1L216</accession>
<keyword evidence="1" id="KW-0732">Signal</keyword>
<dbReference type="PROSITE" id="PS51257">
    <property type="entry name" value="PROKAR_LIPOPROTEIN"/>
    <property type="match status" value="1"/>
</dbReference>
<evidence type="ECO:0000259" key="2">
    <source>
        <dbReference type="Pfam" id="PF16116"/>
    </source>
</evidence>
<evidence type="ECO:0008006" key="6">
    <source>
        <dbReference type="Google" id="ProtNLM"/>
    </source>
</evidence>
<dbReference type="InterPro" id="IPR032267">
    <property type="entry name" value="DUF4832"/>
</dbReference>
<feature type="chain" id="PRO_5045433373" description="DUF4832 domain-containing protein" evidence="1">
    <location>
        <begin position="22"/>
        <end position="460"/>
    </location>
</feature>
<name>A0ABQ1L216_9SPHI</name>
<protein>
    <recommendedName>
        <fullName evidence="6">DUF4832 domain-containing protein</fullName>
    </recommendedName>
</protein>
<evidence type="ECO:0000259" key="3">
    <source>
        <dbReference type="Pfam" id="PF16173"/>
    </source>
</evidence>
<proteinExistence type="predicted"/>
<dbReference type="EMBL" id="BMIK01000001">
    <property type="protein sequence ID" value="GGC17646.1"/>
    <property type="molecule type" value="Genomic_DNA"/>
</dbReference>
<feature type="signal peptide" evidence="1">
    <location>
        <begin position="1"/>
        <end position="21"/>
    </location>
</feature>
<comment type="caution">
    <text evidence="4">The sequence shown here is derived from an EMBL/GenBank/DDBJ whole genome shotgun (WGS) entry which is preliminary data.</text>
</comment>
<evidence type="ECO:0000313" key="5">
    <source>
        <dbReference type="Proteomes" id="UP000597338"/>
    </source>
</evidence>
<reference evidence="5" key="1">
    <citation type="journal article" date="2019" name="Int. J. Syst. Evol. Microbiol.">
        <title>The Global Catalogue of Microorganisms (GCM) 10K type strain sequencing project: providing services to taxonomists for standard genome sequencing and annotation.</title>
        <authorList>
            <consortium name="The Broad Institute Genomics Platform"/>
            <consortium name="The Broad Institute Genome Sequencing Center for Infectious Disease"/>
            <person name="Wu L."/>
            <person name="Ma J."/>
        </authorList>
    </citation>
    <scope>NUCLEOTIDE SEQUENCE [LARGE SCALE GENOMIC DNA]</scope>
    <source>
        <strain evidence="5">CGMCC 1.15342</strain>
    </source>
</reference>
<dbReference type="Pfam" id="PF16116">
    <property type="entry name" value="DUF4832"/>
    <property type="match status" value="1"/>
</dbReference>
<feature type="domain" description="DUF4874" evidence="3">
    <location>
        <begin position="51"/>
        <end position="209"/>
    </location>
</feature>
<gene>
    <name evidence="4" type="ORF">GCM10011386_06900</name>
</gene>
<evidence type="ECO:0000256" key="1">
    <source>
        <dbReference type="SAM" id="SignalP"/>
    </source>
</evidence>
<organism evidence="4 5">
    <name type="scientific">Parapedobacter defluvii</name>
    <dbReference type="NCBI Taxonomy" id="2045106"/>
    <lineage>
        <taxon>Bacteria</taxon>
        <taxon>Pseudomonadati</taxon>
        <taxon>Bacteroidota</taxon>
        <taxon>Sphingobacteriia</taxon>
        <taxon>Sphingobacteriales</taxon>
        <taxon>Sphingobacteriaceae</taxon>
        <taxon>Parapedobacter</taxon>
    </lineage>
</organism>
<dbReference type="InterPro" id="IPR032379">
    <property type="entry name" value="DUF4874"/>
</dbReference>
<dbReference type="Proteomes" id="UP000597338">
    <property type="component" value="Unassembled WGS sequence"/>
</dbReference>
<feature type="domain" description="DUF4832" evidence="2">
    <location>
        <begin position="234"/>
        <end position="440"/>
    </location>
</feature>
<dbReference type="Pfam" id="PF16173">
    <property type="entry name" value="DUF4874"/>
    <property type="match status" value="1"/>
</dbReference>
<evidence type="ECO:0000313" key="4">
    <source>
        <dbReference type="EMBL" id="GGC17646.1"/>
    </source>
</evidence>